<sequence>MSEFIHKSHNVTVLLYHLVFPAKYRRAVFDESV</sequence>
<dbReference type="InterPro" id="IPR036515">
    <property type="entry name" value="Transposase_17_sf"/>
</dbReference>
<accession>A0A3L8PQT4</accession>
<reference evidence="1 2" key="1">
    <citation type="submission" date="2018-09" db="EMBL/GenBank/DDBJ databases">
        <title>Phylogeny of the Shewanellaceae, and recommendation for two new genera, Pseudoshewanella and Parashewanella.</title>
        <authorList>
            <person name="Wang G."/>
        </authorList>
    </citation>
    <scope>NUCLEOTIDE SEQUENCE [LARGE SCALE GENOMIC DNA]</scope>
    <source>
        <strain evidence="1 2">C51</strain>
    </source>
</reference>
<evidence type="ECO:0000313" key="2">
    <source>
        <dbReference type="Proteomes" id="UP000281474"/>
    </source>
</evidence>
<dbReference type="Proteomes" id="UP000281474">
    <property type="component" value="Unassembled WGS sequence"/>
</dbReference>
<name>A0A3L8PQT4_9GAMM</name>
<dbReference type="EMBL" id="QZEI01000161">
    <property type="protein sequence ID" value="RLV57730.1"/>
    <property type="molecule type" value="Genomic_DNA"/>
</dbReference>
<evidence type="ECO:0000313" key="1">
    <source>
        <dbReference type="EMBL" id="RLV57730.1"/>
    </source>
</evidence>
<comment type="caution">
    <text evidence="1">The sequence shown here is derived from an EMBL/GenBank/DDBJ whole genome shotgun (WGS) entry which is preliminary data.</text>
</comment>
<proteinExistence type="predicted"/>
<keyword evidence="2" id="KW-1185">Reference proteome</keyword>
<dbReference type="GO" id="GO:0004803">
    <property type="term" value="F:transposase activity"/>
    <property type="evidence" value="ECO:0007669"/>
    <property type="project" value="InterPro"/>
</dbReference>
<dbReference type="GO" id="GO:0003677">
    <property type="term" value="F:DNA binding"/>
    <property type="evidence" value="ECO:0007669"/>
    <property type="project" value="InterPro"/>
</dbReference>
<gene>
    <name evidence="1" type="ORF">D5018_21030</name>
</gene>
<organism evidence="1 2">
    <name type="scientific">Parashewanella curva</name>
    <dbReference type="NCBI Taxonomy" id="2338552"/>
    <lineage>
        <taxon>Bacteria</taxon>
        <taxon>Pseudomonadati</taxon>
        <taxon>Pseudomonadota</taxon>
        <taxon>Gammaproteobacteria</taxon>
        <taxon>Alteromonadales</taxon>
        <taxon>Shewanellaceae</taxon>
        <taxon>Parashewanella</taxon>
    </lineage>
</organism>
<feature type="non-terminal residue" evidence="1">
    <location>
        <position position="33"/>
    </location>
</feature>
<dbReference type="AlphaFoldDB" id="A0A3L8PQT4"/>
<dbReference type="SUPFAM" id="SSF143422">
    <property type="entry name" value="Transposase IS200-like"/>
    <property type="match status" value="1"/>
</dbReference>
<dbReference type="GO" id="GO:0006313">
    <property type="term" value="P:DNA transposition"/>
    <property type="evidence" value="ECO:0007669"/>
    <property type="project" value="InterPro"/>
</dbReference>
<protein>
    <submittedName>
        <fullName evidence="1">IS200/IS605 family transposase</fullName>
    </submittedName>
</protein>